<name>A0A266N971_9PSED</name>
<proteinExistence type="predicted"/>
<dbReference type="GO" id="GO:0009401">
    <property type="term" value="P:phosphoenolpyruvate-dependent sugar phosphotransferase system"/>
    <property type="evidence" value="ECO:0007669"/>
    <property type="project" value="InterPro"/>
</dbReference>
<reference evidence="1 2" key="1">
    <citation type="submission" date="2017-08" db="EMBL/GenBank/DDBJ databases">
        <title>Genomic and metabolic characterisation of spoilage-associated Pseudomonas species.</title>
        <authorList>
            <person name="Stanborough T."/>
            <person name="Fegan N."/>
            <person name="Powell S.M."/>
            <person name="Singh T."/>
            <person name="Tamplin M.L."/>
            <person name="Chandry P.S."/>
        </authorList>
    </citation>
    <scope>NUCLEOTIDE SEQUENCE [LARGE SCALE GENOMIC DNA]</scope>
    <source>
        <strain evidence="1 2">L1802</strain>
    </source>
</reference>
<protein>
    <submittedName>
        <fullName evidence="1">PTS glucose transporter subunit IIB</fullName>
    </submittedName>
</protein>
<dbReference type="SUPFAM" id="SSF55604">
    <property type="entry name" value="Glucose permease domain IIB"/>
    <property type="match status" value="1"/>
</dbReference>
<dbReference type="RefSeq" id="WP_094993743.1">
    <property type="nucleotide sequence ID" value="NZ_NQKI01000018.1"/>
</dbReference>
<dbReference type="InterPro" id="IPR036878">
    <property type="entry name" value="Glu_permease_IIB"/>
</dbReference>
<dbReference type="GO" id="GO:0008982">
    <property type="term" value="F:protein-N(PI)-phosphohistidine-sugar phosphotransferase activity"/>
    <property type="evidence" value="ECO:0007669"/>
    <property type="project" value="InterPro"/>
</dbReference>
<gene>
    <name evidence="1" type="ORF">CJF39_12735</name>
</gene>
<dbReference type="AlphaFoldDB" id="A0A266N971"/>
<dbReference type="Proteomes" id="UP000215788">
    <property type="component" value="Unassembled WGS sequence"/>
</dbReference>
<comment type="caution">
    <text evidence="1">The sequence shown here is derived from an EMBL/GenBank/DDBJ whole genome shotgun (WGS) entry which is preliminary data.</text>
</comment>
<keyword evidence="1" id="KW-0813">Transport</keyword>
<dbReference type="EMBL" id="NQKI01000018">
    <property type="protein sequence ID" value="OZY59064.1"/>
    <property type="molecule type" value="Genomic_DNA"/>
</dbReference>
<sequence>MFEKMRQALWKALSPDLVPDAASAASSLLDSAVLAALGGADNVKSEQKVALTRVRVEVCDASKMAAHVQALPNVMVFANGVVHVLDGS</sequence>
<dbReference type="OrthoDB" id="7007020at2"/>
<evidence type="ECO:0000313" key="1">
    <source>
        <dbReference type="EMBL" id="OZY59064.1"/>
    </source>
</evidence>
<accession>A0A266N971</accession>
<dbReference type="Gene3D" id="3.30.1360.60">
    <property type="entry name" value="Glucose permease domain IIB"/>
    <property type="match status" value="1"/>
</dbReference>
<keyword evidence="1" id="KW-0762">Sugar transport</keyword>
<organism evidence="1 2">
    <name type="scientific">Pseudomonas lundensis</name>
    <dbReference type="NCBI Taxonomy" id="86185"/>
    <lineage>
        <taxon>Bacteria</taxon>
        <taxon>Pseudomonadati</taxon>
        <taxon>Pseudomonadota</taxon>
        <taxon>Gammaproteobacteria</taxon>
        <taxon>Pseudomonadales</taxon>
        <taxon>Pseudomonadaceae</taxon>
        <taxon>Pseudomonas</taxon>
    </lineage>
</organism>
<evidence type="ECO:0000313" key="2">
    <source>
        <dbReference type="Proteomes" id="UP000215788"/>
    </source>
</evidence>